<dbReference type="InterPro" id="IPR011989">
    <property type="entry name" value="ARM-like"/>
</dbReference>
<dbReference type="Proteomes" id="UP001259572">
    <property type="component" value="Unassembled WGS sequence"/>
</dbReference>
<evidence type="ECO:0000313" key="2">
    <source>
        <dbReference type="Proteomes" id="UP001259572"/>
    </source>
</evidence>
<proteinExistence type="predicted"/>
<dbReference type="EMBL" id="JAVUPU010000011">
    <property type="protein sequence ID" value="MDT9600678.1"/>
    <property type="molecule type" value="Genomic_DNA"/>
</dbReference>
<reference evidence="1 2" key="1">
    <citation type="submission" date="2023-05" db="EMBL/GenBank/DDBJ databases">
        <authorList>
            <person name="Guo Y."/>
        </authorList>
    </citation>
    <scope>NUCLEOTIDE SEQUENCE [LARGE SCALE GENOMIC DNA]</scope>
    <source>
        <strain evidence="1 2">GR2756</strain>
    </source>
</reference>
<accession>A0ABU3QB97</accession>
<dbReference type="InterPro" id="IPR004155">
    <property type="entry name" value="PBS_lyase_HEAT"/>
</dbReference>
<dbReference type="SUPFAM" id="SSF48371">
    <property type="entry name" value="ARM repeat"/>
    <property type="match status" value="2"/>
</dbReference>
<name>A0ABU3QB97_9SPHN</name>
<evidence type="ECO:0000313" key="1">
    <source>
        <dbReference type="EMBL" id="MDT9600678.1"/>
    </source>
</evidence>
<keyword evidence="2" id="KW-1185">Reference proteome</keyword>
<comment type="caution">
    <text evidence="1">The sequence shown here is derived from an EMBL/GenBank/DDBJ whole genome shotgun (WGS) entry which is preliminary data.</text>
</comment>
<organism evidence="1 2">
    <name type="scientific">Sphingosinicella rhizophila</name>
    <dbReference type="NCBI Taxonomy" id="3050082"/>
    <lineage>
        <taxon>Bacteria</taxon>
        <taxon>Pseudomonadati</taxon>
        <taxon>Pseudomonadota</taxon>
        <taxon>Alphaproteobacteria</taxon>
        <taxon>Sphingomonadales</taxon>
        <taxon>Sphingosinicellaceae</taxon>
        <taxon>Sphingosinicella</taxon>
    </lineage>
</organism>
<dbReference type="RefSeq" id="WP_315728071.1">
    <property type="nucleotide sequence ID" value="NZ_JAVUPU010000011.1"/>
</dbReference>
<sequence>MTGLIIGRLIARSRSTTREAERKRLLPLLLGSEASDLWIDDPEPAGDLLTDLFLELIQLVRGGDKEAFVASATRLGVPQRLRRRLFSGSPRVRMTSAEALAEFPDEESVAALFGTLDDRNPDVRLSAALSLAAMDRAPAVGFLVEKLGLGTSESSLLMLDLFEEIARTRPDEIKALIAAPESPTAVKAAAIEALSASGDYSLVPLIADLTLETDPEAEELPRYLRVLGVFGHPAGGEAVRRSLQSPSWWVRAAAAEAAGRIGLGDTAHTLSTLLEDPDWWVRFRAGEALVRLGTPGKEMLGEVCRTGGPLARRAAKLTLAERGISI</sequence>
<dbReference type="Pfam" id="PF13646">
    <property type="entry name" value="HEAT_2"/>
    <property type="match status" value="2"/>
</dbReference>
<dbReference type="InterPro" id="IPR016024">
    <property type="entry name" value="ARM-type_fold"/>
</dbReference>
<dbReference type="PANTHER" id="PTHR12697:SF38">
    <property type="entry name" value="PBS LYASE HEAT DOMAIN PROTEIN REPEAT-CONTAINING PROTEIN"/>
    <property type="match status" value="1"/>
</dbReference>
<gene>
    <name evidence="1" type="ORF">RQX22_17080</name>
</gene>
<dbReference type="Gene3D" id="1.25.10.10">
    <property type="entry name" value="Leucine-rich Repeat Variant"/>
    <property type="match status" value="2"/>
</dbReference>
<protein>
    <submittedName>
        <fullName evidence="1">HEAT repeat domain-containing protein</fullName>
    </submittedName>
</protein>
<dbReference type="PANTHER" id="PTHR12697">
    <property type="entry name" value="PBS LYASE HEAT-LIKE PROTEIN"/>
    <property type="match status" value="1"/>
</dbReference>
<dbReference type="SMART" id="SM00567">
    <property type="entry name" value="EZ_HEAT"/>
    <property type="match status" value="4"/>
</dbReference>